<dbReference type="GeneID" id="22911279"/>
<feature type="region of interest" description="Disordered" evidence="1">
    <location>
        <begin position="310"/>
        <end position="333"/>
    </location>
</feature>
<feature type="compositionally biased region" description="Acidic residues" evidence="1">
    <location>
        <begin position="315"/>
        <end position="331"/>
    </location>
</feature>
<dbReference type="AlphaFoldDB" id="A0A023BBA7"/>
<gene>
    <name evidence="2" type="ORF">GNI_030980</name>
</gene>
<dbReference type="OrthoDB" id="364513at2759"/>
<comment type="caution">
    <text evidence="2">The sequence shown here is derived from an EMBL/GenBank/DDBJ whole genome shotgun (WGS) entry which is preliminary data.</text>
</comment>
<name>A0A023BBA7_GRENI</name>
<dbReference type="EMBL" id="AFNH02000235">
    <property type="protein sequence ID" value="EZG78952.1"/>
    <property type="molecule type" value="Genomic_DNA"/>
</dbReference>
<dbReference type="eggNOG" id="ENOG502S33I">
    <property type="taxonomic scope" value="Eukaryota"/>
</dbReference>
<accession>A0A023BBA7</accession>
<protein>
    <submittedName>
        <fullName evidence="2">Uncharacterized protein</fullName>
    </submittedName>
</protein>
<dbReference type="VEuPathDB" id="CryptoDB:GNI_030980"/>
<keyword evidence="3" id="KW-1185">Reference proteome</keyword>
<proteinExistence type="predicted"/>
<sequence length="718" mass="80781">MAETDPALLHILKNVANETILYFSKATWLWDEKPVQGYVGVGEYGLQFFTRSFTKKHTACFISYSVIDSVSVYNGTSDQLFCFKKRHGEHWFWQEERAWGWIDDGYSLLKHLELAYLAYQASDVGVLCDLKVLRPTDVPRLVRDSFRSQLEPIVTLKGWSKWRRVSQSGFDYFVPSHWVATRFDRFSGSFEDPSRGLSVWVEVQVPSYSGQGGDTGEGSQGSFLDLVQDVLEMMSYSYPRLIVEQNRNVIKRMNLSNDSAAWRMRELIGVHDDGGVCCYVLRRSLCPPLRETVQDIVIQANIDLSIVGRRKRGGDEDEEEEEEEWDDDDGPDPAAIMVDVRAVADSLTPARGLTGTYDDLIECKCDTLLYPPAALDWLGTQAKVRPAVLDALVPVLRVLILELFRKTHVPVPKDLETKLAMKPRDQLEYDVQGYDVAQQLRYLMERLVYSPAATSALYFGIDTLNDRHAELIHLHMFRIAQYLGRLLSGSLAGEELQVGDLLATVDNADDFDLQILSELLLFIVHARSADFTQPFDPKTSWTDLLNILFTTNVEAGGGETQWTTKQVWEAIQTYAPEKKTVPVAAINRHVINAHFLAMLLNRHTFDKLARLIQAGSEGATAERTLAPFDLCLKLQCLVLSSSAADLRSKAEILTNLVTLVTLADDLEADQLQVVHQYAAPAAVTMLMYCTQHPVSTPLALAPTKVPSNFPSHVSHRPM</sequence>
<evidence type="ECO:0000313" key="2">
    <source>
        <dbReference type="EMBL" id="EZG78952.1"/>
    </source>
</evidence>
<evidence type="ECO:0000256" key="1">
    <source>
        <dbReference type="SAM" id="MobiDB-lite"/>
    </source>
</evidence>
<organism evidence="2 3">
    <name type="scientific">Gregarina niphandrodes</name>
    <name type="common">Septate eugregarine</name>
    <dbReference type="NCBI Taxonomy" id="110365"/>
    <lineage>
        <taxon>Eukaryota</taxon>
        <taxon>Sar</taxon>
        <taxon>Alveolata</taxon>
        <taxon>Apicomplexa</taxon>
        <taxon>Conoidasida</taxon>
        <taxon>Gregarinasina</taxon>
        <taxon>Eugregarinorida</taxon>
        <taxon>Gregarinidae</taxon>
        <taxon>Gregarina</taxon>
    </lineage>
</organism>
<dbReference type="RefSeq" id="XP_011129159.1">
    <property type="nucleotide sequence ID" value="XM_011130857.1"/>
</dbReference>
<reference evidence="2" key="1">
    <citation type="submission" date="2013-12" db="EMBL/GenBank/DDBJ databases">
        <authorList>
            <person name="Omoto C.K."/>
            <person name="Sibley D."/>
            <person name="Venepally P."/>
            <person name="Hadjithomas M."/>
            <person name="Karamycheva S."/>
            <person name="Brunk B."/>
            <person name="Roos D."/>
            <person name="Caler E."/>
            <person name="Lorenzi H."/>
        </authorList>
    </citation>
    <scope>NUCLEOTIDE SEQUENCE</scope>
</reference>
<evidence type="ECO:0000313" key="3">
    <source>
        <dbReference type="Proteomes" id="UP000019763"/>
    </source>
</evidence>
<dbReference type="Proteomes" id="UP000019763">
    <property type="component" value="Unassembled WGS sequence"/>
</dbReference>